<sequence>MITKQHIEHILQSYVRDSILSYTIIDNSYEDEYRYIAIVETAKHGRLVFKCYSDSHTSGDKIDGWARLAQAYREGGILTPRFYPADNGSYSAAISVEDIPFHVWAEEYMPYPTMDDRELDMEDMSAGFLGQLGSCMGKMHTIALQERIEYDWNSPYVLLDPEEENYSDARQWYETLKYSEADYALIEEIWDVYNRKRKELEAAFPALPAGGVQGDLSLNNLLIDDDQRLAGIIDYNLAGHDKFVSYMMQEGIFLCFECYREEGLDRETSAFMERRFKHFYEGYAKQYPLSQAERDVVNVLYNIIRPFRWDKVDNTLRAAQAGAWGEVNERLRWMHRELTREDIWDDLES</sequence>
<reference evidence="3 4" key="1">
    <citation type="submission" date="2019-07" db="EMBL/GenBank/DDBJ databases">
        <title>Paenibacillus thiaminolyticus NRRL B-4156.</title>
        <authorList>
            <person name="Hehnly C."/>
            <person name="Zhang L."/>
        </authorList>
    </citation>
    <scope>NUCLEOTIDE SEQUENCE [LARGE SCALE GENOMIC DNA]</scope>
    <source>
        <strain evidence="3 4">NRRL B-4156</strain>
    </source>
</reference>
<evidence type="ECO:0000313" key="2">
    <source>
        <dbReference type="EMBL" id="MCY9610863.1"/>
    </source>
</evidence>
<organism evidence="3 4">
    <name type="scientific">Paenibacillus thiaminolyticus</name>
    <name type="common">Bacillus thiaminolyticus</name>
    <dbReference type="NCBI Taxonomy" id="49283"/>
    <lineage>
        <taxon>Bacteria</taxon>
        <taxon>Bacillati</taxon>
        <taxon>Bacillota</taxon>
        <taxon>Bacilli</taxon>
        <taxon>Bacillales</taxon>
        <taxon>Paenibacillaceae</taxon>
        <taxon>Paenibacillus</taxon>
    </lineage>
</organism>
<dbReference type="InterPro" id="IPR011009">
    <property type="entry name" value="Kinase-like_dom_sf"/>
</dbReference>
<dbReference type="GeneID" id="76998323"/>
<evidence type="ECO:0000259" key="1">
    <source>
        <dbReference type="Pfam" id="PF01636"/>
    </source>
</evidence>
<evidence type="ECO:0000313" key="5">
    <source>
        <dbReference type="Proteomes" id="UP001209276"/>
    </source>
</evidence>
<dbReference type="InterPro" id="IPR002575">
    <property type="entry name" value="Aminoglycoside_PTrfase"/>
</dbReference>
<dbReference type="Proteomes" id="UP001209276">
    <property type="component" value="Unassembled WGS sequence"/>
</dbReference>
<dbReference type="Gene3D" id="3.90.1200.10">
    <property type="match status" value="1"/>
</dbReference>
<evidence type="ECO:0000313" key="3">
    <source>
        <dbReference type="EMBL" id="QDM45571.1"/>
    </source>
</evidence>
<dbReference type="Pfam" id="PF01636">
    <property type="entry name" value="APH"/>
    <property type="match status" value="1"/>
</dbReference>
<gene>
    <name evidence="3" type="ORF">FLT43_20400</name>
    <name evidence="2" type="ORF">M5W83_27330</name>
</gene>
<dbReference type="EMBL" id="JAMDMM010000064">
    <property type="protein sequence ID" value="MCY9610863.1"/>
    <property type="molecule type" value="Genomic_DNA"/>
</dbReference>
<evidence type="ECO:0000313" key="4">
    <source>
        <dbReference type="Proteomes" id="UP000315377"/>
    </source>
</evidence>
<protein>
    <submittedName>
        <fullName evidence="3">Phosphotransferase</fullName>
    </submittedName>
</protein>
<keyword evidence="5" id="KW-1185">Reference proteome</keyword>
<reference evidence="2 5" key="2">
    <citation type="submission" date="2022-05" db="EMBL/GenBank/DDBJ databases">
        <title>Genome Sequencing of Bee-Associated Microbes.</title>
        <authorList>
            <person name="Dunlap C."/>
        </authorList>
    </citation>
    <scope>NUCLEOTIDE SEQUENCE [LARGE SCALE GENOMIC DNA]</scope>
    <source>
        <strain evidence="2 5">NRRL B-14613</strain>
    </source>
</reference>
<dbReference type="Proteomes" id="UP000315377">
    <property type="component" value="Chromosome"/>
</dbReference>
<feature type="domain" description="Aminoglycoside phosphotransferase" evidence="1">
    <location>
        <begin position="39"/>
        <end position="241"/>
    </location>
</feature>
<dbReference type="SUPFAM" id="SSF56112">
    <property type="entry name" value="Protein kinase-like (PK-like)"/>
    <property type="match status" value="1"/>
</dbReference>
<proteinExistence type="predicted"/>
<dbReference type="EMBL" id="CP041405">
    <property type="protein sequence ID" value="QDM45571.1"/>
    <property type="molecule type" value="Genomic_DNA"/>
</dbReference>
<dbReference type="RefSeq" id="WP_087442813.1">
    <property type="nucleotide sequence ID" value="NZ_CABMNB010000027.1"/>
</dbReference>
<accession>A0AAP9DZZ8</accession>
<name>A0AAP9DZZ8_PANTH</name>
<dbReference type="AlphaFoldDB" id="A0AAP9DZZ8"/>